<dbReference type="Proteomes" id="UP000051249">
    <property type="component" value="Unassembled WGS sequence"/>
</dbReference>
<protein>
    <recommendedName>
        <fullName evidence="4">DUF1361 domain-containing protein</fullName>
    </recommendedName>
</protein>
<feature type="transmembrane region" description="Helical" evidence="1">
    <location>
        <begin position="69"/>
        <end position="89"/>
    </location>
</feature>
<dbReference type="Pfam" id="PF07099">
    <property type="entry name" value="DUF1361"/>
    <property type="match status" value="1"/>
</dbReference>
<dbReference type="RefSeq" id="WP_057799953.1">
    <property type="nucleotide sequence ID" value="NZ_BJZZ01000024.1"/>
</dbReference>
<keyword evidence="1" id="KW-1133">Transmembrane helix</keyword>
<feature type="transmembrane region" description="Helical" evidence="1">
    <location>
        <begin position="158"/>
        <end position="177"/>
    </location>
</feature>
<dbReference type="AlphaFoldDB" id="A0A0R2NGZ5"/>
<dbReference type="InterPro" id="IPR009793">
    <property type="entry name" value="DUF1361"/>
</dbReference>
<feature type="transmembrane region" description="Helical" evidence="1">
    <location>
        <begin position="42"/>
        <end position="63"/>
    </location>
</feature>
<evidence type="ECO:0008006" key="4">
    <source>
        <dbReference type="Google" id="ProtNLM"/>
    </source>
</evidence>
<evidence type="ECO:0000256" key="1">
    <source>
        <dbReference type="SAM" id="Phobius"/>
    </source>
</evidence>
<name>A0A0R2NGZ5_9LACO</name>
<organism evidence="2 3">
    <name type="scientific">Pediococcus argentinicus</name>
    <dbReference type="NCBI Taxonomy" id="480391"/>
    <lineage>
        <taxon>Bacteria</taxon>
        <taxon>Bacillati</taxon>
        <taxon>Bacillota</taxon>
        <taxon>Bacilli</taxon>
        <taxon>Lactobacillales</taxon>
        <taxon>Lactobacillaceae</taxon>
        <taxon>Pediococcus</taxon>
    </lineage>
</organism>
<feature type="transmembrane region" description="Helical" evidence="1">
    <location>
        <begin position="207"/>
        <end position="230"/>
    </location>
</feature>
<sequence length="239" mass="27578">MLTAIIVTIIFNLIAYFTLIARPKLFGVKLFKPMIYNLKLSITPIFILVGVLIVELFLLWISAVTGQSWIGTISYVFLFLGLVAWFLYLPNSGYLITELNLTHREVDKKEVPIWYDIIAVLSLSLSGVLNMVFNIVLLQLIFIFIVDPANISSLINGWFWLITGLSFFILSFGIYMGRYIRFYSWDLLHPASFIKKLVDHFKVRTNLVAGIVFTFLYGAFFGLFYLLTFFTPFLDVFKK</sequence>
<keyword evidence="1" id="KW-0812">Transmembrane</keyword>
<keyword evidence="1" id="KW-0472">Membrane</keyword>
<dbReference type="PATRIC" id="fig|480391.4.peg.834"/>
<evidence type="ECO:0000313" key="3">
    <source>
        <dbReference type="Proteomes" id="UP000051249"/>
    </source>
</evidence>
<comment type="caution">
    <text evidence="2">The sequence shown here is derived from an EMBL/GenBank/DDBJ whole genome shotgun (WGS) entry which is preliminary data.</text>
</comment>
<accession>A0A0R2NGZ5</accession>
<evidence type="ECO:0000313" key="2">
    <source>
        <dbReference type="EMBL" id="KRO24620.1"/>
    </source>
</evidence>
<proteinExistence type="predicted"/>
<reference evidence="2 3" key="1">
    <citation type="journal article" date="2015" name="Genome Announc.">
        <title>Expanding the biotechnology potential of lactobacilli through comparative genomics of 213 strains and associated genera.</title>
        <authorList>
            <person name="Sun Z."/>
            <person name="Harris H.M."/>
            <person name="McCann A."/>
            <person name="Guo C."/>
            <person name="Argimon S."/>
            <person name="Zhang W."/>
            <person name="Yang X."/>
            <person name="Jeffery I.B."/>
            <person name="Cooney J.C."/>
            <person name="Kagawa T.F."/>
            <person name="Liu W."/>
            <person name="Song Y."/>
            <person name="Salvetti E."/>
            <person name="Wrobel A."/>
            <person name="Rasinkangas P."/>
            <person name="Parkhill J."/>
            <person name="Rea M.C."/>
            <person name="O'Sullivan O."/>
            <person name="Ritari J."/>
            <person name="Douillard F.P."/>
            <person name="Paul Ross R."/>
            <person name="Yang R."/>
            <person name="Briner A.E."/>
            <person name="Felis G.E."/>
            <person name="de Vos W.M."/>
            <person name="Barrangou R."/>
            <person name="Klaenhammer T.R."/>
            <person name="Caufield P.W."/>
            <person name="Cui Y."/>
            <person name="Zhang H."/>
            <person name="O'Toole P.W."/>
        </authorList>
    </citation>
    <scope>NUCLEOTIDE SEQUENCE [LARGE SCALE GENOMIC DNA]</scope>
    <source>
        <strain evidence="2 3">DSM 23026</strain>
    </source>
</reference>
<feature type="transmembrane region" description="Helical" evidence="1">
    <location>
        <begin position="6"/>
        <end position="21"/>
    </location>
</feature>
<keyword evidence="3" id="KW-1185">Reference proteome</keyword>
<dbReference type="OrthoDB" id="4540541at2"/>
<dbReference type="EMBL" id="JQCQ01000025">
    <property type="protein sequence ID" value="KRO24620.1"/>
    <property type="molecule type" value="Genomic_DNA"/>
</dbReference>
<gene>
    <name evidence="2" type="ORF">IV88_GL000823</name>
</gene>
<feature type="transmembrane region" description="Helical" evidence="1">
    <location>
        <begin position="113"/>
        <end position="146"/>
    </location>
</feature>